<feature type="signal peptide" evidence="3">
    <location>
        <begin position="1"/>
        <end position="23"/>
    </location>
</feature>
<feature type="repeat" description="NHL" evidence="2">
    <location>
        <begin position="144"/>
        <end position="184"/>
    </location>
</feature>
<name>A0A2T4UIC3_9ACTN</name>
<dbReference type="OrthoDB" id="9768084at2"/>
<dbReference type="Proteomes" id="UP000240739">
    <property type="component" value="Unassembled WGS sequence"/>
</dbReference>
<sequence>MSPRRAVRLAVAAGLAAALPAVAAAPASAQQLLRSWGTLGDAPTQFRDIKDVVADARGYVYVLDETLGSSGRVQKFTADGRLIRTFGRPNDPDDQRRTEELPDAIDSGESLAIGPDGTVYVGEAGPDRARVSVWSPLGEYRRAFGSRGDGPGQFRSAAGLAVDGAGNVLVGDSSNQRVVVFTNPGAFAGTIGAGTSLSAVDEPTLGSTDGLTFGPNGLLYVGDSPQVKLFRPTGEFAGLFGQRADDPGPFFQDVSDLAFAGPVLYVSDRRLSRVQAFTETGGYLGQLGAGPGSQPGQLTEPTAVTTDCRGAIYVADAGNRRIQKFGPAGATPCGDVTNDPQERFLVKLGGPTVLRFREDFAAVPQVTCDRPCTATVTGTVRISGRRRAVRLEPAREVINGPAPVRVAVAPSEAGTDAITAALRRRKRVSASLRLSVRDLAGKTVVRTRVYRLR</sequence>
<reference evidence="4 5" key="1">
    <citation type="submission" date="2018-03" db="EMBL/GenBank/DDBJ databases">
        <title>Aquarubrobacter algicola gen. nov., sp. nov., a novel actinobacterium isolated from shallow eutrophic lake during the end of cyanobacterial harmful algal blooms.</title>
        <authorList>
            <person name="Chun S.J."/>
        </authorList>
    </citation>
    <scope>NUCLEOTIDE SEQUENCE [LARGE SCALE GENOMIC DNA]</scope>
    <source>
        <strain evidence="4 5">Seoho-28</strain>
    </source>
</reference>
<gene>
    <name evidence="4" type="ORF">C7Y72_04605</name>
</gene>
<dbReference type="PROSITE" id="PS51125">
    <property type="entry name" value="NHL"/>
    <property type="match status" value="2"/>
</dbReference>
<dbReference type="RefSeq" id="WP_107567413.1">
    <property type="nucleotide sequence ID" value="NZ_PYYB01000001.1"/>
</dbReference>
<keyword evidence="1" id="KW-0677">Repeat</keyword>
<proteinExistence type="predicted"/>
<evidence type="ECO:0000256" key="3">
    <source>
        <dbReference type="SAM" id="SignalP"/>
    </source>
</evidence>
<evidence type="ECO:0000313" key="5">
    <source>
        <dbReference type="Proteomes" id="UP000240739"/>
    </source>
</evidence>
<feature type="repeat" description="NHL" evidence="2">
    <location>
        <begin position="285"/>
        <end position="328"/>
    </location>
</feature>
<dbReference type="InterPro" id="IPR001258">
    <property type="entry name" value="NHL_repeat"/>
</dbReference>
<evidence type="ECO:0000256" key="1">
    <source>
        <dbReference type="ARBA" id="ARBA00022737"/>
    </source>
</evidence>
<evidence type="ECO:0000313" key="4">
    <source>
        <dbReference type="EMBL" id="PTL58977.1"/>
    </source>
</evidence>
<organism evidence="4 5">
    <name type="scientific">Paraconexibacter algicola</name>
    <dbReference type="NCBI Taxonomy" id="2133960"/>
    <lineage>
        <taxon>Bacteria</taxon>
        <taxon>Bacillati</taxon>
        <taxon>Actinomycetota</taxon>
        <taxon>Thermoleophilia</taxon>
        <taxon>Solirubrobacterales</taxon>
        <taxon>Paraconexibacteraceae</taxon>
        <taxon>Paraconexibacter</taxon>
    </lineage>
</organism>
<keyword evidence="5" id="KW-1185">Reference proteome</keyword>
<accession>A0A2T4UIC3</accession>
<dbReference type="InterPro" id="IPR006311">
    <property type="entry name" value="TAT_signal"/>
</dbReference>
<dbReference type="AlphaFoldDB" id="A0A2T4UIC3"/>
<keyword evidence="3" id="KW-0732">Signal</keyword>
<dbReference type="PANTHER" id="PTHR24104">
    <property type="entry name" value="E3 UBIQUITIN-PROTEIN LIGASE NHLRC1-RELATED"/>
    <property type="match status" value="1"/>
</dbReference>
<feature type="chain" id="PRO_5038335488" description="NHL repeat-containing protein" evidence="3">
    <location>
        <begin position="24"/>
        <end position="453"/>
    </location>
</feature>
<dbReference type="PANTHER" id="PTHR24104:SF25">
    <property type="entry name" value="PROTEIN LIN-41"/>
    <property type="match status" value="1"/>
</dbReference>
<dbReference type="EMBL" id="PYYB01000001">
    <property type="protein sequence ID" value="PTL58977.1"/>
    <property type="molecule type" value="Genomic_DNA"/>
</dbReference>
<dbReference type="SUPFAM" id="SSF63829">
    <property type="entry name" value="Calcium-dependent phosphotriesterase"/>
    <property type="match status" value="1"/>
</dbReference>
<protein>
    <recommendedName>
        <fullName evidence="6">NHL repeat-containing protein</fullName>
    </recommendedName>
</protein>
<dbReference type="GO" id="GO:0008270">
    <property type="term" value="F:zinc ion binding"/>
    <property type="evidence" value="ECO:0007669"/>
    <property type="project" value="UniProtKB-KW"/>
</dbReference>
<evidence type="ECO:0000256" key="2">
    <source>
        <dbReference type="PROSITE-ProRule" id="PRU00504"/>
    </source>
</evidence>
<dbReference type="InterPro" id="IPR050952">
    <property type="entry name" value="TRIM-NHL_E3_ligases"/>
</dbReference>
<evidence type="ECO:0008006" key="6">
    <source>
        <dbReference type="Google" id="ProtNLM"/>
    </source>
</evidence>
<comment type="caution">
    <text evidence="4">The sequence shown here is derived from an EMBL/GenBank/DDBJ whole genome shotgun (WGS) entry which is preliminary data.</text>
</comment>
<dbReference type="PROSITE" id="PS51318">
    <property type="entry name" value="TAT"/>
    <property type="match status" value="1"/>
</dbReference>
<dbReference type="InterPro" id="IPR011042">
    <property type="entry name" value="6-blade_b-propeller_TolB-like"/>
</dbReference>
<dbReference type="Pfam" id="PF01436">
    <property type="entry name" value="NHL"/>
    <property type="match status" value="2"/>
</dbReference>
<dbReference type="Gene3D" id="2.120.10.30">
    <property type="entry name" value="TolB, C-terminal domain"/>
    <property type="match status" value="3"/>
</dbReference>